<organism evidence="1 2">
    <name type="scientific">Kosakonia sacchari</name>
    <dbReference type="NCBI Taxonomy" id="1158459"/>
    <lineage>
        <taxon>Bacteria</taxon>
        <taxon>Pseudomonadati</taxon>
        <taxon>Pseudomonadota</taxon>
        <taxon>Gammaproteobacteria</taxon>
        <taxon>Enterobacterales</taxon>
        <taxon>Enterobacteriaceae</taxon>
        <taxon>Kosakonia</taxon>
    </lineage>
</organism>
<proteinExistence type="predicted"/>
<evidence type="ECO:0000313" key="2">
    <source>
        <dbReference type="Proteomes" id="UP001302368"/>
    </source>
</evidence>
<dbReference type="Proteomes" id="UP001302368">
    <property type="component" value="Chromosome"/>
</dbReference>
<reference evidence="1 2" key="1">
    <citation type="submission" date="2023-10" db="EMBL/GenBank/DDBJ databases">
        <title>Genome sequencing of the isolated polysaccharide-producing bacterium Kosakonia sacchari KS2022.</title>
        <authorList>
            <person name="Yi X."/>
        </authorList>
    </citation>
    <scope>NUCLEOTIDE SEQUENCE [LARGE SCALE GENOMIC DNA]</scope>
    <source>
        <strain evidence="1 2">KS2022</strain>
    </source>
</reference>
<sequence length="69" mass="7874">MGAFLARIAATLYLSGHSFERVVSAIEKKSGGVFEEQAKSGRRYLLRITFYCGVFVAGHKYEWRTTRVR</sequence>
<protein>
    <submittedName>
        <fullName evidence="1">Uncharacterized protein</fullName>
    </submittedName>
</protein>
<accession>A0ABZ0MWG3</accession>
<keyword evidence="2" id="KW-1185">Reference proteome</keyword>
<dbReference type="EMBL" id="CP137744">
    <property type="protein sequence ID" value="WOZ79885.1"/>
    <property type="molecule type" value="Genomic_DNA"/>
</dbReference>
<gene>
    <name evidence="1" type="ORF">Q8Y70_15625</name>
</gene>
<name>A0ABZ0MWG3_9ENTR</name>
<evidence type="ECO:0000313" key="1">
    <source>
        <dbReference type="EMBL" id="WOZ79885.1"/>
    </source>
</evidence>
<dbReference type="RefSeq" id="WP_305737678.1">
    <property type="nucleotide sequence ID" value="NZ_CP137744.1"/>
</dbReference>